<dbReference type="InterPro" id="IPR009446">
    <property type="entry name" value="Mgm101"/>
</dbReference>
<keyword evidence="4" id="KW-0227">DNA damage</keyword>
<evidence type="ECO:0000256" key="2">
    <source>
        <dbReference type="ARBA" id="ARBA00007053"/>
    </source>
</evidence>
<sequence length="289" mass="32248">MSFVAKTARLCLTIRHIPRVGNFCHRTYATSTRTYPARSAATSSRVAKAPASTTTTINNNNEVTQDDISKATADAVRVSEAFEDQVPSDTTLSAESSRVSQIAFPGDFVSGGDTAANDWSKSYYGLSVEAFPREITDILLAPIDEMDIEMKPDGLIYLPEIKYRRILNKAFGPGAWGLAPRTETNVGPKIVSREYALVCQGRLVAIARGENEYFDPAGIPTAAEGCKSNALMRCCKDLGIASELWDPRFIREFKAKHCVEVFAENFTTKKKRKLWRRKDQPKFEYPWKE</sequence>
<name>A0A8I2YMF1_9AGAM</name>
<reference evidence="10" key="1">
    <citation type="submission" date="2021-03" db="EMBL/GenBank/DDBJ databases">
        <title>Evolutionary innovations through gain and loss of genes in the ectomycorrhizal Boletales.</title>
        <authorList>
            <person name="Wu G."/>
            <person name="Miyauchi S."/>
            <person name="Morin E."/>
            <person name="Yang Z.-L."/>
            <person name="Xu J."/>
            <person name="Martin F.M."/>
        </authorList>
    </citation>
    <scope>NUCLEOTIDE SEQUENCE</scope>
    <source>
        <strain evidence="10">BR01</strain>
    </source>
</reference>
<dbReference type="EMBL" id="JAGFBS010000020">
    <property type="protein sequence ID" value="KAG6373858.1"/>
    <property type="molecule type" value="Genomic_DNA"/>
</dbReference>
<keyword evidence="6" id="KW-0238">DNA-binding</keyword>
<accession>A0A8I2YMF1</accession>
<keyword evidence="8" id="KW-0234">DNA repair</keyword>
<gene>
    <name evidence="10" type="ORF">JVT61DRAFT_6010</name>
</gene>
<comment type="subcellular location">
    <subcellularLocation>
        <location evidence="1">Mitochondrion matrix</location>
        <location evidence="1">Mitochondrion nucleoid</location>
    </subcellularLocation>
</comment>
<dbReference type="OrthoDB" id="17164at2759"/>
<keyword evidence="11" id="KW-1185">Reference proteome</keyword>
<dbReference type="GO" id="GO:0000725">
    <property type="term" value="P:recombinational repair"/>
    <property type="evidence" value="ECO:0007669"/>
    <property type="project" value="TreeGrafter"/>
</dbReference>
<keyword evidence="5" id="KW-0809">Transit peptide</keyword>
<dbReference type="PANTHER" id="PTHR31404:SF0">
    <property type="entry name" value="MITOCHONDRIAL GENOME MAINTENANCE PROTEIN MGM101"/>
    <property type="match status" value="1"/>
</dbReference>
<dbReference type="AlphaFoldDB" id="A0A8I2YMF1"/>
<dbReference type="Proteomes" id="UP000683000">
    <property type="component" value="Unassembled WGS sequence"/>
</dbReference>
<evidence type="ECO:0000256" key="4">
    <source>
        <dbReference type="ARBA" id="ARBA00022763"/>
    </source>
</evidence>
<dbReference type="PANTHER" id="PTHR31404">
    <property type="entry name" value="MITOCHONDRIAL GENOME MAINTENANCE PROTEIN MGM101"/>
    <property type="match status" value="1"/>
</dbReference>
<protein>
    <recommendedName>
        <fullName evidence="3">Mitochondrial genome maintenance protein MGM101</fullName>
    </recommendedName>
</protein>
<evidence type="ECO:0000313" key="10">
    <source>
        <dbReference type="EMBL" id="KAG6373858.1"/>
    </source>
</evidence>
<dbReference type="Pfam" id="PF06420">
    <property type="entry name" value="Mgm101p"/>
    <property type="match status" value="1"/>
</dbReference>
<organism evidence="10 11">
    <name type="scientific">Boletus reticuloceps</name>
    <dbReference type="NCBI Taxonomy" id="495285"/>
    <lineage>
        <taxon>Eukaryota</taxon>
        <taxon>Fungi</taxon>
        <taxon>Dikarya</taxon>
        <taxon>Basidiomycota</taxon>
        <taxon>Agaricomycotina</taxon>
        <taxon>Agaricomycetes</taxon>
        <taxon>Agaricomycetidae</taxon>
        <taxon>Boletales</taxon>
        <taxon>Boletineae</taxon>
        <taxon>Boletaceae</taxon>
        <taxon>Boletoideae</taxon>
        <taxon>Boletus</taxon>
    </lineage>
</organism>
<comment type="similarity">
    <text evidence="2">Belongs to the MGM101 family.</text>
</comment>
<evidence type="ECO:0000256" key="3">
    <source>
        <dbReference type="ARBA" id="ARBA00013628"/>
    </source>
</evidence>
<evidence type="ECO:0000256" key="8">
    <source>
        <dbReference type="ARBA" id="ARBA00023204"/>
    </source>
</evidence>
<evidence type="ECO:0000256" key="9">
    <source>
        <dbReference type="ARBA" id="ARBA00023271"/>
    </source>
</evidence>
<dbReference type="GO" id="GO:0036297">
    <property type="term" value="P:interstrand cross-link repair"/>
    <property type="evidence" value="ECO:0007669"/>
    <property type="project" value="TreeGrafter"/>
</dbReference>
<proteinExistence type="inferred from homology"/>
<dbReference type="GO" id="GO:0000262">
    <property type="term" value="C:mitochondrial chromosome"/>
    <property type="evidence" value="ECO:0007669"/>
    <property type="project" value="InterPro"/>
</dbReference>
<evidence type="ECO:0000256" key="1">
    <source>
        <dbReference type="ARBA" id="ARBA00004436"/>
    </source>
</evidence>
<evidence type="ECO:0000313" key="11">
    <source>
        <dbReference type="Proteomes" id="UP000683000"/>
    </source>
</evidence>
<keyword evidence="7" id="KW-0496">Mitochondrion</keyword>
<comment type="caution">
    <text evidence="10">The sequence shown here is derived from an EMBL/GenBank/DDBJ whole genome shotgun (WGS) entry which is preliminary data.</text>
</comment>
<evidence type="ECO:0000256" key="6">
    <source>
        <dbReference type="ARBA" id="ARBA00023125"/>
    </source>
</evidence>
<evidence type="ECO:0000256" key="5">
    <source>
        <dbReference type="ARBA" id="ARBA00022946"/>
    </source>
</evidence>
<keyword evidence="9" id="KW-1135">Mitochondrion nucleoid</keyword>
<evidence type="ECO:0000256" key="7">
    <source>
        <dbReference type="ARBA" id="ARBA00023128"/>
    </source>
</evidence>
<dbReference type="GO" id="GO:0003697">
    <property type="term" value="F:single-stranded DNA binding"/>
    <property type="evidence" value="ECO:0007669"/>
    <property type="project" value="InterPro"/>
</dbReference>